<evidence type="ECO:0000313" key="1">
    <source>
        <dbReference type="EMBL" id="QBQ81526.1"/>
    </source>
</evidence>
<organism evidence="1 2">
    <name type="scientific">Escherichia phage vB_EcoS_G29-2</name>
    <dbReference type="NCBI Taxonomy" id="2508189"/>
    <lineage>
        <taxon>Viruses</taxon>
        <taxon>Duplodnaviria</taxon>
        <taxon>Heunggongvirae</taxon>
        <taxon>Uroviricota</taxon>
        <taxon>Caudoviricetes</taxon>
        <taxon>Drexlerviridae</taxon>
        <taxon>Tempevirinae</taxon>
        <taxon>Hanrivervirus</taxon>
        <taxon>Hanrivervirus G292</taxon>
    </lineage>
</organism>
<keyword evidence="2" id="KW-1185">Reference proteome</keyword>
<evidence type="ECO:0000313" key="2">
    <source>
        <dbReference type="Proteomes" id="UP000306344"/>
    </source>
</evidence>
<accession>A0A482N6E7</accession>
<reference evidence="1 2" key="1">
    <citation type="submission" date="2019-01" db="EMBL/GenBank/DDBJ databases">
        <title>Still something new to discover - new insights into E. coli phage diversity and taxonomy.</title>
        <authorList>
            <person name="Korf I.H.E."/>
            <person name="Adriaennsens E."/>
            <person name="Dreiseikelmann B."/>
            <person name="Kropinski A."/>
            <person name="Nimtz M."/>
            <person name="Meier-Kolthoff J.P."/>
            <person name="Rohde M."/>
            <person name="van Raaij M."/>
            <person name="Wittmann J."/>
        </authorList>
    </citation>
    <scope>NUCLEOTIDE SEQUENCE [LARGE SCALE GENOMIC DNA]</scope>
</reference>
<proteinExistence type="predicted"/>
<protein>
    <recommendedName>
        <fullName evidence="3">YdbL</fullName>
    </recommendedName>
</protein>
<gene>
    <name evidence="1" type="ORF">G292_00072</name>
</gene>
<dbReference type="EMBL" id="MK373798">
    <property type="protein sequence ID" value="QBQ81526.1"/>
    <property type="molecule type" value="Genomic_DNA"/>
</dbReference>
<sequence>MFATAVSKEFCARMMTAGYLDGVGGKFWCKKGSANRPFSFELYSLEGMQNEWVRDVLRIGEMSDEELFTSNANRQNIEVLRRKFNLT</sequence>
<dbReference type="Proteomes" id="UP000306344">
    <property type="component" value="Segment"/>
</dbReference>
<evidence type="ECO:0008006" key="3">
    <source>
        <dbReference type="Google" id="ProtNLM"/>
    </source>
</evidence>
<name>A0A482N6E7_9CAUD</name>